<organism evidence="2 3">
    <name type="scientific">Fusarium torreyae</name>
    <dbReference type="NCBI Taxonomy" id="1237075"/>
    <lineage>
        <taxon>Eukaryota</taxon>
        <taxon>Fungi</taxon>
        <taxon>Dikarya</taxon>
        <taxon>Ascomycota</taxon>
        <taxon>Pezizomycotina</taxon>
        <taxon>Sordariomycetes</taxon>
        <taxon>Hypocreomycetidae</taxon>
        <taxon>Hypocreales</taxon>
        <taxon>Nectriaceae</taxon>
        <taxon>Fusarium</taxon>
    </lineage>
</organism>
<comment type="caution">
    <text evidence="2">The sequence shown here is derived from an EMBL/GenBank/DDBJ whole genome shotgun (WGS) entry which is preliminary data.</text>
</comment>
<evidence type="ECO:0000313" key="3">
    <source>
        <dbReference type="Proteomes" id="UP001152049"/>
    </source>
</evidence>
<accession>A0A9W8SEF3</accession>
<dbReference type="InterPro" id="IPR056632">
    <property type="entry name" value="DUF7730"/>
</dbReference>
<proteinExistence type="predicted"/>
<name>A0A9W8SEF3_9HYPO</name>
<dbReference type="EMBL" id="JAOQAZ010000002">
    <property type="protein sequence ID" value="KAJ4269708.1"/>
    <property type="molecule type" value="Genomic_DNA"/>
</dbReference>
<gene>
    <name evidence="2" type="ORF">NW762_001376</name>
</gene>
<keyword evidence="3" id="KW-1185">Reference proteome</keyword>
<dbReference type="Pfam" id="PF24864">
    <property type="entry name" value="DUF7730"/>
    <property type="match status" value="1"/>
</dbReference>
<feature type="domain" description="DUF7730" evidence="1">
    <location>
        <begin position="12"/>
        <end position="171"/>
    </location>
</feature>
<reference evidence="2" key="1">
    <citation type="submission" date="2022-09" db="EMBL/GenBank/DDBJ databases">
        <title>Fusarium specimens isolated from Avocado Roots.</title>
        <authorList>
            <person name="Stajich J."/>
            <person name="Roper C."/>
            <person name="Heimlech-Rivalta G."/>
        </authorList>
    </citation>
    <scope>NUCLEOTIDE SEQUENCE</scope>
    <source>
        <strain evidence="2">CF00136</strain>
    </source>
</reference>
<protein>
    <recommendedName>
        <fullName evidence="1">DUF7730 domain-containing protein</fullName>
    </recommendedName>
</protein>
<dbReference type="Proteomes" id="UP001152049">
    <property type="component" value="Unassembled WGS sequence"/>
</dbReference>
<dbReference type="OrthoDB" id="4757095at2759"/>
<evidence type="ECO:0000313" key="2">
    <source>
        <dbReference type="EMBL" id="KAJ4269708.1"/>
    </source>
</evidence>
<evidence type="ECO:0000259" key="1">
    <source>
        <dbReference type="Pfam" id="PF24864"/>
    </source>
</evidence>
<sequence length="259" mass="30159">MVPPLRIRFPYSQSASPFFGKLNADVRCLIYKELFGISRVYIMFTSPANFHRYPGPVVWRHRIREDSRKTQSSSRLQGTNLIFTCKKAYYESVAVLYGSNTMIFESPEQYILFNDTFEHNVTKFNSADVHLWGVDNESIYFEYAYNRSAKKQAKKQIIQALKRLLSVRGLRGRVFLPAQLEDAAREMAQNHTGKVSLTFHVEETVYEDRRLTRNEFGSGGYRIFDRRDLMGIGEFDDVFAGDNKDHDADKPQALFDQRY</sequence>
<dbReference type="AlphaFoldDB" id="A0A9W8SEF3"/>